<feature type="compositionally biased region" description="Basic and acidic residues" evidence="4">
    <location>
        <begin position="187"/>
        <end position="204"/>
    </location>
</feature>
<keyword evidence="1" id="KW-0479">Metal-binding</keyword>
<dbReference type="Pfam" id="PF00097">
    <property type="entry name" value="zf-C3HC4"/>
    <property type="match status" value="1"/>
</dbReference>
<evidence type="ECO:0000313" key="6">
    <source>
        <dbReference type="EMBL" id="VVA41850.1"/>
    </source>
</evidence>
<evidence type="ECO:0000256" key="2">
    <source>
        <dbReference type="ARBA" id="ARBA00022771"/>
    </source>
</evidence>
<dbReference type="Gene3D" id="3.30.40.10">
    <property type="entry name" value="Zinc/RING finger domain, C3HC4 (zinc finger)"/>
    <property type="match status" value="1"/>
</dbReference>
<evidence type="ECO:0000256" key="4">
    <source>
        <dbReference type="SAM" id="MobiDB-lite"/>
    </source>
</evidence>
<sequence>MNPAFPHLDLQLGGDEQEESEGCDEVAADSISEAVVWGQIGVETPQSLTVHVLKVQVEGLNYLDWEQNTVALVRIRAGLGVGGEDDGDGASDGVIVAIPQRKLLEQAAVALRVFDEGSEQLWDLLEQREDRAGTAIYTAECGHAFHFPCIAAHVHSHDSLVCPVCNCTWKDVPLLVIHKNLNQSRNDVVEPAKPKPREMEKKIIVEASSPRASSKPLYDDDESLFSPTSRIIPIPEADDEDEDEDATDPFPETTTSRSSRA</sequence>
<keyword evidence="2" id="KW-0863">Zinc-finger</keyword>
<proteinExistence type="predicted"/>
<evidence type="ECO:0000256" key="1">
    <source>
        <dbReference type="ARBA" id="ARBA00022723"/>
    </source>
</evidence>
<dbReference type="Proteomes" id="UP000327085">
    <property type="component" value="Unassembled WGS sequence"/>
</dbReference>
<dbReference type="InterPro" id="IPR013083">
    <property type="entry name" value="Znf_RING/FYVE/PHD"/>
</dbReference>
<dbReference type="Gramene" id="VVA41850">
    <property type="protein sequence ID" value="VVA41850"/>
    <property type="gene ID" value="Prudul26B009571"/>
</dbReference>
<reference evidence="7" key="1">
    <citation type="journal article" date="2020" name="Plant J.">
        <title>Transposons played a major role in the diversification between the closely related almond and peach genomes: results from the almond genome sequence.</title>
        <authorList>
            <person name="Alioto T."/>
            <person name="Alexiou K.G."/>
            <person name="Bardil A."/>
            <person name="Barteri F."/>
            <person name="Castanera R."/>
            <person name="Cruz F."/>
            <person name="Dhingra A."/>
            <person name="Duval H."/>
            <person name="Fernandez I Marti A."/>
            <person name="Frias L."/>
            <person name="Galan B."/>
            <person name="Garcia J.L."/>
            <person name="Howad W."/>
            <person name="Gomez-Garrido J."/>
            <person name="Gut M."/>
            <person name="Julca I."/>
            <person name="Morata J."/>
            <person name="Puigdomenech P."/>
            <person name="Ribeca P."/>
            <person name="Rubio Cabetas M.J."/>
            <person name="Vlasova A."/>
            <person name="Wirthensohn M."/>
            <person name="Garcia-Mas J."/>
            <person name="Gabaldon T."/>
            <person name="Casacuberta J.M."/>
            <person name="Arus P."/>
        </authorList>
    </citation>
    <scope>NUCLEOTIDE SEQUENCE [LARGE SCALE GENOMIC DNA]</scope>
    <source>
        <strain evidence="7">cv. Texas</strain>
    </source>
</reference>
<dbReference type="SUPFAM" id="SSF57850">
    <property type="entry name" value="RING/U-box"/>
    <property type="match status" value="1"/>
</dbReference>
<name>A0A5E4GQ65_PRUDU</name>
<gene>
    <name evidence="6" type="ORF">ALMOND_2B009571</name>
</gene>
<keyword evidence="3" id="KW-0862">Zinc</keyword>
<feature type="domain" description="Zinc finger C3HC4 RING-type" evidence="5">
    <location>
        <begin position="137"/>
        <end position="165"/>
    </location>
</feature>
<evidence type="ECO:0000259" key="5">
    <source>
        <dbReference type="Pfam" id="PF00097"/>
    </source>
</evidence>
<dbReference type="InterPro" id="IPR018957">
    <property type="entry name" value="Znf_C3HC4_RING-type"/>
</dbReference>
<evidence type="ECO:0000256" key="3">
    <source>
        <dbReference type="ARBA" id="ARBA00022833"/>
    </source>
</evidence>
<feature type="region of interest" description="Disordered" evidence="4">
    <location>
        <begin position="1"/>
        <end position="21"/>
    </location>
</feature>
<protein>
    <submittedName>
        <fullName evidence="6">PREDICTED: Zinc finger</fullName>
    </submittedName>
</protein>
<evidence type="ECO:0000313" key="7">
    <source>
        <dbReference type="Proteomes" id="UP000327085"/>
    </source>
</evidence>
<dbReference type="AlphaFoldDB" id="A0A5E4GQ65"/>
<feature type="non-terminal residue" evidence="6">
    <location>
        <position position="261"/>
    </location>
</feature>
<dbReference type="GO" id="GO:0008270">
    <property type="term" value="F:zinc ion binding"/>
    <property type="evidence" value="ECO:0007669"/>
    <property type="project" value="UniProtKB-KW"/>
</dbReference>
<feature type="region of interest" description="Disordered" evidence="4">
    <location>
        <begin position="187"/>
        <end position="261"/>
    </location>
</feature>
<dbReference type="EMBL" id="CABIKO010001583">
    <property type="protein sequence ID" value="VVA41850.1"/>
    <property type="molecule type" value="Genomic_DNA"/>
</dbReference>
<dbReference type="InParanoid" id="A0A5E4GQ65"/>
<feature type="compositionally biased region" description="Acidic residues" evidence="4">
    <location>
        <begin position="236"/>
        <end position="247"/>
    </location>
</feature>
<organism evidence="6 7">
    <name type="scientific">Prunus dulcis</name>
    <name type="common">Almond</name>
    <name type="synonym">Amygdalus dulcis</name>
    <dbReference type="NCBI Taxonomy" id="3755"/>
    <lineage>
        <taxon>Eukaryota</taxon>
        <taxon>Viridiplantae</taxon>
        <taxon>Streptophyta</taxon>
        <taxon>Embryophyta</taxon>
        <taxon>Tracheophyta</taxon>
        <taxon>Spermatophyta</taxon>
        <taxon>Magnoliopsida</taxon>
        <taxon>eudicotyledons</taxon>
        <taxon>Gunneridae</taxon>
        <taxon>Pentapetalae</taxon>
        <taxon>rosids</taxon>
        <taxon>fabids</taxon>
        <taxon>Rosales</taxon>
        <taxon>Rosaceae</taxon>
        <taxon>Amygdaloideae</taxon>
        <taxon>Amygdaleae</taxon>
        <taxon>Prunus</taxon>
    </lineage>
</organism>
<accession>A0A5E4GQ65</accession>